<evidence type="ECO:0000313" key="4">
    <source>
        <dbReference type="Proteomes" id="UP000017170"/>
    </source>
</evidence>
<dbReference type="Gene3D" id="3.30.420.10">
    <property type="entry name" value="Ribonuclease H-like superfamily/Ribonuclease H"/>
    <property type="match status" value="1"/>
</dbReference>
<organism evidence="3 4">
    <name type="scientific">Alkalihalophilus marmarensis DSM 21297</name>
    <dbReference type="NCBI Taxonomy" id="1188261"/>
    <lineage>
        <taxon>Bacteria</taxon>
        <taxon>Bacillati</taxon>
        <taxon>Bacillota</taxon>
        <taxon>Bacilli</taxon>
        <taxon>Bacillales</taxon>
        <taxon>Bacillaceae</taxon>
        <taxon>Alkalihalophilus</taxon>
    </lineage>
</organism>
<dbReference type="AlphaFoldDB" id="U6SKA7"/>
<proteinExistence type="predicted"/>
<evidence type="ECO:0000259" key="2">
    <source>
        <dbReference type="PROSITE" id="PS50994"/>
    </source>
</evidence>
<dbReference type="SUPFAM" id="SSF53098">
    <property type="entry name" value="Ribonuclease H-like"/>
    <property type="match status" value="1"/>
</dbReference>
<dbReference type="PANTHER" id="PTHR46889">
    <property type="entry name" value="TRANSPOSASE INSF FOR INSERTION SEQUENCE IS3B-RELATED"/>
    <property type="match status" value="1"/>
</dbReference>
<dbReference type="Pfam" id="PF13333">
    <property type="entry name" value="rve_2"/>
    <property type="match status" value="1"/>
</dbReference>
<dbReference type="EMBL" id="ATAE01000057">
    <property type="protein sequence ID" value="ERN51325.1"/>
    <property type="molecule type" value="Genomic_DNA"/>
</dbReference>
<protein>
    <submittedName>
        <fullName evidence="3">Transposase IS3</fullName>
    </submittedName>
</protein>
<feature type="domain" description="Integrase catalytic" evidence="2">
    <location>
        <begin position="72"/>
        <end position="234"/>
    </location>
</feature>
<dbReference type="InterPro" id="IPR025948">
    <property type="entry name" value="HTH-like_dom"/>
</dbReference>
<accession>U6SKA7</accession>
<dbReference type="InterPro" id="IPR012337">
    <property type="entry name" value="RNaseH-like_sf"/>
</dbReference>
<evidence type="ECO:0000256" key="1">
    <source>
        <dbReference type="ARBA" id="ARBA00002286"/>
    </source>
</evidence>
<keyword evidence="4" id="KW-1185">Reference proteome</keyword>
<dbReference type="PATRIC" id="fig|1188261.3.peg.3823"/>
<dbReference type="GO" id="GO:0003676">
    <property type="term" value="F:nucleic acid binding"/>
    <property type="evidence" value="ECO:0007669"/>
    <property type="project" value="InterPro"/>
</dbReference>
<comment type="caution">
    <text evidence="3">The sequence shown here is derived from an EMBL/GenBank/DDBJ whole genome shotgun (WGS) entry which is preliminary data.</text>
</comment>
<sequence>MKTLYRKVDGIFGYRQMNLQINRKFNEKFNHKRIYRLMKLTGLRSVIRVKKKRYKHSTPQHVAENLLNREFTAERQNEKWVTDVTEFKYGQSKKAYLSAIRDLYDGAIISYVLGRSNNNQLVFNTLDQATSQLAEEHPLIHSDRGYQYTSKGFKRMIDDAKMTQSMSRVGRCIDNGPMESFFGTLKCEKYYLNKYETFDELSFAIDEYIHFYNHERYQKRLNGLSPMEYRAKAA</sequence>
<reference evidence="3 4" key="1">
    <citation type="journal article" date="2013" name="Genome Announc.">
        <title>Genome Sequence of the Extreme Obligate Alkaliphile Bacillus marmarensis Strain DSM 21297.</title>
        <authorList>
            <person name="Wernick D.G."/>
            <person name="Choi K.Y."/>
            <person name="Tat C.A."/>
            <person name="Lafontaine Rivera J.G."/>
            <person name="Liao J.C."/>
        </authorList>
    </citation>
    <scope>NUCLEOTIDE SEQUENCE [LARGE SCALE GENOMIC DNA]</scope>
    <source>
        <strain evidence="3 4">DSM 21297</strain>
    </source>
</reference>
<dbReference type="PROSITE" id="PS50994">
    <property type="entry name" value="INTEGRASE"/>
    <property type="match status" value="1"/>
</dbReference>
<dbReference type="NCBIfam" id="NF033516">
    <property type="entry name" value="transpos_IS3"/>
    <property type="match status" value="1"/>
</dbReference>
<dbReference type="GO" id="GO:0015074">
    <property type="term" value="P:DNA integration"/>
    <property type="evidence" value="ECO:0007669"/>
    <property type="project" value="InterPro"/>
</dbReference>
<gene>
    <name evidence="3" type="ORF">A33I_20500</name>
</gene>
<dbReference type="Proteomes" id="UP000017170">
    <property type="component" value="Unassembled WGS sequence"/>
</dbReference>
<dbReference type="Pfam" id="PF00665">
    <property type="entry name" value="rve"/>
    <property type="match status" value="1"/>
</dbReference>
<dbReference type="InterPro" id="IPR036397">
    <property type="entry name" value="RNaseH_sf"/>
</dbReference>
<comment type="function">
    <text evidence="1">Involved in the transposition of the insertion sequence.</text>
</comment>
<evidence type="ECO:0000313" key="3">
    <source>
        <dbReference type="EMBL" id="ERN51325.1"/>
    </source>
</evidence>
<dbReference type="InterPro" id="IPR048020">
    <property type="entry name" value="Transpos_IS3"/>
</dbReference>
<dbReference type="InterPro" id="IPR001584">
    <property type="entry name" value="Integrase_cat-core"/>
</dbReference>
<name>U6SKA7_9BACI</name>
<dbReference type="PANTHER" id="PTHR46889:SF4">
    <property type="entry name" value="TRANSPOSASE INSO FOR INSERTION SEQUENCE ELEMENT IS911B-RELATED"/>
    <property type="match status" value="1"/>
</dbReference>
<dbReference type="Pfam" id="PF13276">
    <property type="entry name" value="HTH_21"/>
    <property type="match status" value="1"/>
</dbReference>
<dbReference type="InterPro" id="IPR050900">
    <property type="entry name" value="Transposase_IS3/IS150/IS904"/>
</dbReference>